<feature type="region of interest" description="Disordered" evidence="2">
    <location>
        <begin position="482"/>
        <end position="516"/>
    </location>
</feature>
<dbReference type="OrthoDB" id="3349449at2759"/>
<dbReference type="GO" id="GO:0036126">
    <property type="term" value="C:sperm flagellum"/>
    <property type="evidence" value="ECO:0007669"/>
    <property type="project" value="TreeGrafter"/>
</dbReference>
<comment type="similarity">
    <text evidence="1">Belongs to the FAM154 family.</text>
</comment>
<dbReference type="GO" id="GO:0008017">
    <property type="term" value="F:microtubule binding"/>
    <property type="evidence" value="ECO:0007669"/>
    <property type="project" value="InterPro"/>
</dbReference>
<name>A0A3R7BZ85_CLOSI</name>
<gene>
    <name evidence="3" type="ORF">CSKR_108895</name>
</gene>
<dbReference type="EMBL" id="NIRI02000042">
    <property type="protein sequence ID" value="KAG5447047.1"/>
    <property type="molecule type" value="Genomic_DNA"/>
</dbReference>
<evidence type="ECO:0000256" key="2">
    <source>
        <dbReference type="SAM" id="MobiDB-lite"/>
    </source>
</evidence>
<comment type="caution">
    <text evidence="3">The sequence shown here is derived from an EMBL/GenBank/DDBJ whole genome shotgun (WGS) entry which is preliminary data.</text>
</comment>
<keyword evidence="4" id="KW-1185">Reference proteome</keyword>
<dbReference type="InterPro" id="IPR033336">
    <property type="entry name" value="SAXO1/2"/>
</dbReference>
<evidence type="ECO:0000313" key="3">
    <source>
        <dbReference type="EMBL" id="KAG5447047.1"/>
    </source>
</evidence>
<feature type="compositionally biased region" description="Polar residues" evidence="2">
    <location>
        <begin position="567"/>
        <end position="592"/>
    </location>
</feature>
<dbReference type="PANTHER" id="PTHR31516:SF17">
    <property type="entry name" value="STABILIZER OF AXONEMAL MICROTUBULES 2"/>
    <property type="match status" value="1"/>
</dbReference>
<dbReference type="GO" id="GO:0036064">
    <property type="term" value="C:ciliary basal body"/>
    <property type="evidence" value="ECO:0007669"/>
    <property type="project" value="TreeGrafter"/>
</dbReference>
<dbReference type="AlphaFoldDB" id="A0A3R7BZ85"/>
<dbReference type="Proteomes" id="UP000286415">
    <property type="component" value="Unassembled WGS sequence"/>
</dbReference>
<reference evidence="3 4" key="2">
    <citation type="journal article" date="2021" name="Genomics">
        <title>High-quality reference genome for Clonorchis sinensis.</title>
        <authorList>
            <person name="Young N.D."/>
            <person name="Stroehlein A.J."/>
            <person name="Kinkar L."/>
            <person name="Wang T."/>
            <person name="Sohn W.M."/>
            <person name="Chang B.C.H."/>
            <person name="Kaur P."/>
            <person name="Weisz D."/>
            <person name="Dudchenko O."/>
            <person name="Aiden E.L."/>
            <person name="Korhonen P.K."/>
            <person name="Gasser R.B."/>
        </authorList>
    </citation>
    <scope>NUCLEOTIDE SEQUENCE [LARGE SCALE GENOMIC DNA]</scope>
    <source>
        <strain evidence="3">Cs-k2</strain>
    </source>
</reference>
<feature type="region of interest" description="Disordered" evidence="2">
    <location>
        <begin position="567"/>
        <end position="615"/>
    </location>
</feature>
<dbReference type="InParanoid" id="A0A3R7BZ85"/>
<evidence type="ECO:0000313" key="4">
    <source>
        <dbReference type="Proteomes" id="UP000286415"/>
    </source>
</evidence>
<reference evidence="3 4" key="1">
    <citation type="journal article" date="2018" name="Biotechnol. Adv.">
        <title>Improved genomic resources and new bioinformatic workflow for the carcinogenic parasite Clonorchis sinensis: Biotechnological implications.</title>
        <authorList>
            <person name="Wang D."/>
            <person name="Korhonen P.K."/>
            <person name="Gasser R.B."/>
            <person name="Young N.D."/>
        </authorList>
    </citation>
    <scope>NUCLEOTIDE SEQUENCE [LARGE SCALE GENOMIC DNA]</scope>
    <source>
        <strain evidence="3">Cs-k2</strain>
    </source>
</reference>
<dbReference type="Pfam" id="PF05217">
    <property type="entry name" value="SAXO1-2"/>
    <property type="match status" value="1"/>
</dbReference>
<evidence type="ECO:0000256" key="1">
    <source>
        <dbReference type="ARBA" id="ARBA00008738"/>
    </source>
</evidence>
<sequence length="688" mass="78815">MAASDMRFSPDAHSKACGLPQSEHQFCQQYVVSTEPPKSWALDPPKAYPKTFEKSNYEDEELSIKRNTQRGFYKSTGSVRPVSVSSVNYEAFESSPCSTYRADYIEHPMFLSNTSIYSKTDQPDNVGPYRHNGSSPSRLEIREPVWHRQAFQYPVTTDFSHYITEHKPPIIFEKPTLPIDCSECQALCGVHDVPESIYTTDFVPHEILPSSPLCRPSLVMQQSTDPMENKSCYRIDYPPWFDEPRKSMKPKEVYIPSLEKLASDTSYQIDFPVREGSITTKPFRPTCNQWFPTGGCTGISDYKEEFVCRPAEKVSSMKPQQVYTPPDKPMDDATVYRSDYVHKTADQQQSFAPKLQYHPPSGPFVGTTTYTEDFQRRHGERSRNFKPIERYNKPTQKMTDISCYMNDFRALSCDRAVPCQFRSEYVPPTGKFVDETTYKTDFTTKVSKKSEKYIPKDNLMEKCVAKLNRLCTDQSDFHPSYFGQKHKTNSKSSKPVQDTDRHTAQKIGSTDISAERTPSFYPKHAFQHPSIRLRGSKTHQALQRNQEQPVIARDCCLSKGRMNSSTSFIPPSNVAISHETQPRTPRPATTSDGVRELQAADTRTRNRSLSENSPSYSALKEIERYASVLETKLVQDHCRLTCSKCHYRVVKRLEMTEDDVNSANYESQFHKIPVDTYGHCPQSQNRIT</sequence>
<organism evidence="3 4">
    <name type="scientific">Clonorchis sinensis</name>
    <name type="common">Chinese liver fluke</name>
    <dbReference type="NCBI Taxonomy" id="79923"/>
    <lineage>
        <taxon>Eukaryota</taxon>
        <taxon>Metazoa</taxon>
        <taxon>Spiralia</taxon>
        <taxon>Lophotrochozoa</taxon>
        <taxon>Platyhelminthes</taxon>
        <taxon>Trematoda</taxon>
        <taxon>Digenea</taxon>
        <taxon>Opisthorchiida</taxon>
        <taxon>Opisthorchiata</taxon>
        <taxon>Opisthorchiidae</taxon>
        <taxon>Clonorchis</taxon>
    </lineage>
</organism>
<dbReference type="PANTHER" id="PTHR31516">
    <property type="entry name" value="STABILIZER OF AXONEMAL MICROTUBULES 2"/>
    <property type="match status" value="1"/>
</dbReference>
<dbReference type="GO" id="GO:0005814">
    <property type="term" value="C:centriole"/>
    <property type="evidence" value="ECO:0007669"/>
    <property type="project" value="TreeGrafter"/>
</dbReference>
<dbReference type="GO" id="GO:0005879">
    <property type="term" value="C:axonemal microtubule"/>
    <property type="evidence" value="ECO:0007669"/>
    <property type="project" value="TreeGrafter"/>
</dbReference>
<accession>A0A3R7BZ85</accession>
<proteinExistence type="inferred from homology"/>
<protein>
    <submittedName>
        <fullName evidence="3">Uncharacterized protein</fullName>
    </submittedName>
</protein>